<dbReference type="STRING" id="1280514.AXFE_06160"/>
<dbReference type="OrthoDB" id="3573114at2"/>
<gene>
    <name evidence="2" type="primary">mprA1</name>
    <name evidence="2" type="ORF">AXFE_06160</name>
</gene>
<dbReference type="Proteomes" id="UP000032360">
    <property type="component" value="Unassembled WGS sequence"/>
</dbReference>
<dbReference type="SUPFAM" id="SSF46785">
    <property type="entry name" value="Winged helix' DNA-binding domain"/>
    <property type="match status" value="1"/>
</dbReference>
<evidence type="ECO:0000259" key="1">
    <source>
        <dbReference type="PROSITE" id="PS50995"/>
    </source>
</evidence>
<comment type="caution">
    <text evidence="2">The sequence shown here is derived from an EMBL/GenBank/DDBJ whole genome shotgun (WGS) entry which is preliminary data.</text>
</comment>
<dbReference type="InterPro" id="IPR036390">
    <property type="entry name" value="WH_DNA-bd_sf"/>
</dbReference>
<dbReference type="PANTHER" id="PTHR33164">
    <property type="entry name" value="TRANSCRIPTIONAL REGULATOR, MARR FAMILY"/>
    <property type="match status" value="1"/>
</dbReference>
<dbReference type="PANTHER" id="PTHR33164:SF94">
    <property type="entry name" value="TRANSCRIPTIONAL REGULATORY PROTEIN-RELATED"/>
    <property type="match status" value="1"/>
</dbReference>
<dbReference type="CDD" id="cd00090">
    <property type="entry name" value="HTH_ARSR"/>
    <property type="match status" value="1"/>
</dbReference>
<dbReference type="GO" id="GO:0006950">
    <property type="term" value="P:response to stress"/>
    <property type="evidence" value="ECO:0007669"/>
    <property type="project" value="TreeGrafter"/>
</dbReference>
<dbReference type="Pfam" id="PF01047">
    <property type="entry name" value="MarR"/>
    <property type="match status" value="1"/>
</dbReference>
<sequence length="177" mass="19420">MLMTNIANQESLDAGEELVDAVLAASRALVAVAARSLATVDEEVTLVQYRVLVELAARGPQNLAELATALGVSPSTATRMCDRLVRKGLIERRRTNTDRRIVRVSLASPGRKIVTEVTRKRRTELEVILARLPLVDRQTVLVALRAFADAAGTVAEKKWPLGWNVERDLLVADPTEE</sequence>
<organism evidence="2 3">
    <name type="scientific">Acidithrix ferrooxidans</name>
    <dbReference type="NCBI Taxonomy" id="1280514"/>
    <lineage>
        <taxon>Bacteria</taxon>
        <taxon>Bacillati</taxon>
        <taxon>Actinomycetota</taxon>
        <taxon>Acidimicrobiia</taxon>
        <taxon>Acidimicrobiales</taxon>
        <taxon>Acidimicrobiaceae</taxon>
        <taxon>Acidithrix</taxon>
    </lineage>
</organism>
<dbReference type="PROSITE" id="PS50995">
    <property type="entry name" value="HTH_MARR_2"/>
    <property type="match status" value="1"/>
</dbReference>
<dbReference type="PRINTS" id="PR00598">
    <property type="entry name" value="HTHMARR"/>
</dbReference>
<dbReference type="InterPro" id="IPR039422">
    <property type="entry name" value="MarR/SlyA-like"/>
</dbReference>
<keyword evidence="3" id="KW-1185">Reference proteome</keyword>
<name>A0A0D8HKN3_9ACTN</name>
<dbReference type="AlphaFoldDB" id="A0A0D8HKN3"/>
<dbReference type="SMART" id="SM00347">
    <property type="entry name" value="HTH_MARR"/>
    <property type="match status" value="1"/>
</dbReference>
<dbReference type="GO" id="GO:0003700">
    <property type="term" value="F:DNA-binding transcription factor activity"/>
    <property type="evidence" value="ECO:0007669"/>
    <property type="project" value="InterPro"/>
</dbReference>
<dbReference type="Gene3D" id="1.10.10.10">
    <property type="entry name" value="Winged helix-like DNA-binding domain superfamily/Winged helix DNA-binding domain"/>
    <property type="match status" value="1"/>
</dbReference>
<proteinExistence type="predicted"/>
<dbReference type="InterPro" id="IPR011991">
    <property type="entry name" value="ArsR-like_HTH"/>
</dbReference>
<dbReference type="EMBL" id="JXYS01000015">
    <property type="protein sequence ID" value="KJF18488.1"/>
    <property type="molecule type" value="Genomic_DNA"/>
</dbReference>
<evidence type="ECO:0000313" key="3">
    <source>
        <dbReference type="Proteomes" id="UP000032360"/>
    </source>
</evidence>
<evidence type="ECO:0000313" key="2">
    <source>
        <dbReference type="EMBL" id="KJF18488.1"/>
    </source>
</evidence>
<feature type="domain" description="HTH marR-type" evidence="1">
    <location>
        <begin position="15"/>
        <end position="149"/>
    </location>
</feature>
<reference evidence="2 3" key="1">
    <citation type="submission" date="2015-01" db="EMBL/GenBank/DDBJ databases">
        <title>Draft genome of the acidophilic iron oxidizer Acidithrix ferrooxidans strain Py-F3.</title>
        <authorList>
            <person name="Poehlein A."/>
            <person name="Eisen S."/>
            <person name="Schloemann M."/>
            <person name="Johnson B.D."/>
            <person name="Daniel R."/>
            <person name="Muehling M."/>
        </authorList>
    </citation>
    <scope>NUCLEOTIDE SEQUENCE [LARGE SCALE GENOMIC DNA]</scope>
    <source>
        <strain evidence="2 3">Py-F3</strain>
    </source>
</reference>
<dbReference type="InterPro" id="IPR000835">
    <property type="entry name" value="HTH_MarR-typ"/>
</dbReference>
<accession>A0A0D8HKN3</accession>
<dbReference type="InterPro" id="IPR036388">
    <property type="entry name" value="WH-like_DNA-bd_sf"/>
</dbReference>
<protein>
    <submittedName>
        <fullName evidence="2">Transcriptional repressor MprA</fullName>
    </submittedName>
</protein>